<keyword evidence="2" id="KW-1185">Reference proteome</keyword>
<reference evidence="1 2" key="2">
    <citation type="journal article" date="2012" name="Stand. Genomic Sci.">
        <title>Complete genome sequence of the moderately thermophilic mineral-sulfide-oxidizing firmicute Sulfobacillus acidophilus type strain (NAL(T)).</title>
        <authorList>
            <person name="Anderson I."/>
            <person name="Chertkov O."/>
            <person name="Chen A."/>
            <person name="Saunders E."/>
            <person name="Lapidus A."/>
            <person name="Nolan M."/>
            <person name="Lucas S."/>
            <person name="Hammon N."/>
            <person name="Deshpande S."/>
            <person name="Cheng J.F."/>
            <person name="Han C."/>
            <person name="Tapia R."/>
            <person name="Goodwin L.A."/>
            <person name="Pitluck S."/>
            <person name="Liolios K."/>
            <person name="Pagani I."/>
            <person name="Ivanova N."/>
            <person name="Mikhailova N."/>
            <person name="Pati A."/>
            <person name="Palaniappan K."/>
            <person name="Land M."/>
            <person name="Pan C."/>
            <person name="Rohde M."/>
            <person name="Pukall R."/>
            <person name="Goker M."/>
            <person name="Detter J.C."/>
            <person name="Woyke T."/>
            <person name="Bristow J."/>
            <person name="Eisen J.A."/>
            <person name="Markowitz V."/>
            <person name="Hugenholtz P."/>
            <person name="Kyrpides N.C."/>
            <person name="Klenk H.P."/>
            <person name="Mavromatis K."/>
        </authorList>
    </citation>
    <scope>NUCLEOTIDE SEQUENCE [LARGE SCALE GENOMIC DNA]</scope>
    <source>
        <strain evidence="2">ATCC 700253 / DSM 10332 / NAL</strain>
    </source>
</reference>
<dbReference type="EMBL" id="CP003179">
    <property type="protein sequence ID" value="AEW04336.1"/>
    <property type="molecule type" value="Genomic_DNA"/>
</dbReference>
<dbReference type="HOGENOM" id="CLU_2977578_0_0_9"/>
<evidence type="ECO:0000313" key="1">
    <source>
        <dbReference type="EMBL" id="AEW04336.1"/>
    </source>
</evidence>
<dbReference type="AlphaFoldDB" id="G8TS10"/>
<dbReference type="PATRIC" id="fig|679936.5.peg.884"/>
<organism evidence="1 2">
    <name type="scientific">Sulfobacillus acidophilus (strain ATCC 700253 / DSM 10332 / NAL)</name>
    <dbReference type="NCBI Taxonomy" id="679936"/>
    <lineage>
        <taxon>Bacteria</taxon>
        <taxon>Bacillati</taxon>
        <taxon>Bacillota</taxon>
        <taxon>Clostridia</taxon>
        <taxon>Eubacteriales</taxon>
        <taxon>Clostridiales Family XVII. Incertae Sedis</taxon>
        <taxon>Sulfobacillus</taxon>
    </lineage>
</organism>
<proteinExistence type="predicted"/>
<gene>
    <name evidence="1" type="ordered locus">Sulac_0833</name>
</gene>
<name>G8TS10_SULAD</name>
<reference evidence="2" key="1">
    <citation type="submission" date="2011-12" db="EMBL/GenBank/DDBJ databases">
        <title>The complete genome of chromosome of Sulfobacillus acidophilus DSM 10332.</title>
        <authorList>
            <person name="Lucas S."/>
            <person name="Han J."/>
            <person name="Lapidus A."/>
            <person name="Bruce D."/>
            <person name="Goodwin L."/>
            <person name="Pitluck S."/>
            <person name="Peters L."/>
            <person name="Kyrpides N."/>
            <person name="Mavromatis K."/>
            <person name="Ivanova N."/>
            <person name="Mikhailova N."/>
            <person name="Chertkov O."/>
            <person name="Saunders E."/>
            <person name="Detter J.C."/>
            <person name="Tapia R."/>
            <person name="Han C."/>
            <person name="Land M."/>
            <person name="Hauser L."/>
            <person name="Markowitz V."/>
            <person name="Cheng J.-F."/>
            <person name="Hugenholtz P."/>
            <person name="Woyke T."/>
            <person name="Wu D."/>
            <person name="Pukall R."/>
            <person name="Gehrich-Schroeter G."/>
            <person name="Schneider S."/>
            <person name="Klenk H.-P."/>
            <person name="Eisen J.A."/>
        </authorList>
    </citation>
    <scope>NUCLEOTIDE SEQUENCE [LARGE SCALE GENOMIC DNA]</scope>
    <source>
        <strain evidence="2">ATCC 700253 / DSM 10332 / NAL</strain>
    </source>
</reference>
<protein>
    <submittedName>
        <fullName evidence="1">Uncharacterized protein</fullName>
    </submittedName>
</protein>
<sequence>MIPPVLQQIVTDDWNELAKAAHRGDPIAWWNTLEHLWWVSEAIRLLRAVPLHDLVNLP</sequence>
<dbReference type="KEGG" id="sap:Sulac_0833"/>
<accession>G8TS10</accession>
<evidence type="ECO:0000313" key="2">
    <source>
        <dbReference type="Proteomes" id="UP000005439"/>
    </source>
</evidence>
<dbReference type="Proteomes" id="UP000005439">
    <property type="component" value="Chromosome"/>
</dbReference>